<gene>
    <name evidence="2" type="ORF">BJ554DRAFT_7641</name>
</gene>
<feature type="compositionally biased region" description="Polar residues" evidence="1">
    <location>
        <begin position="13"/>
        <end position="28"/>
    </location>
</feature>
<organism evidence="2 3">
    <name type="scientific">Olpidium bornovanus</name>
    <dbReference type="NCBI Taxonomy" id="278681"/>
    <lineage>
        <taxon>Eukaryota</taxon>
        <taxon>Fungi</taxon>
        <taxon>Fungi incertae sedis</taxon>
        <taxon>Olpidiomycota</taxon>
        <taxon>Olpidiomycotina</taxon>
        <taxon>Olpidiomycetes</taxon>
        <taxon>Olpidiales</taxon>
        <taxon>Olpidiaceae</taxon>
        <taxon>Olpidium</taxon>
    </lineage>
</organism>
<dbReference type="OrthoDB" id="10264063at2759"/>
<name>A0A8H8A2D2_9FUNG</name>
<dbReference type="AlphaFoldDB" id="A0A8H8A2D2"/>
<evidence type="ECO:0000256" key="1">
    <source>
        <dbReference type="SAM" id="MobiDB-lite"/>
    </source>
</evidence>
<reference evidence="2 3" key="1">
    <citation type="journal article" name="Sci. Rep.">
        <title>Genome-scale phylogenetic analyses confirm Olpidium as the closest living zoosporic fungus to the non-flagellated, terrestrial fungi.</title>
        <authorList>
            <person name="Chang Y."/>
            <person name="Rochon D."/>
            <person name="Sekimoto S."/>
            <person name="Wang Y."/>
            <person name="Chovatia M."/>
            <person name="Sandor L."/>
            <person name="Salamov A."/>
            <person name="Grigoriev I.V."/>
            <person name="Stajich J.E."/>
            <person name="Spatafora J.W."/>
        </authorList>
    </citation>
    <scope>NUCLEOTIDE SEQUENCE [LARGE SCALE GENOMIC DNA]</scope>
    <source>
        <strain evidence="2">S191</strain>
    </source>
</reference>
<dbReference type="Proteomes" id="UP000673691">
    <property type="component" value="Unassembled WGS sequence"/>
</dbReference>
<proteinExistence type="predicted"/>
<evidence type="ECO:0000313" key="3">
    <source>
        <dbReference type="Proteomes" id="UP000673691"/>
    </source>
</evidence>
<feature type="region of interest" description="Disordered" evidence="1">
    <location>
        <begin position="1"/>
        <end position="74"/>
    </location>
</feature>
<sequence length="198" mass="21521">MTLCPFWPPVSRGNGTQHKIPLQTSPAQPRSPALGRPHTRPRRFDGCRRASEDRFAKLPEISPGKTSATAGPRGADIAKEGIDAAAAGGGAAVGGQANPRDSITADAAGNARNPFHMPSDEDIFAMRDQERQAKAQAKEQIRRLSVYEKGVVKRKNFKALLAENEDEVDKKLLETLKKRDADKILINRQTRGTGEGCK</sequence>
<keyword evidence="3" id="KW-1185">Reference proteome</keyword>
<protein>
    <submittedName>
        <fullName evidence="2">Uncharacterized protein</fullName>
    </submittedName>
</protein>
<feature type="region of interest" description="Disordered" evidence="1">
    <location>
        <begin position="88"/>
        <end position="116"/>
    </location>
</feature>
<evidence type="ECO:0000313" key="2">
    <source>
        <dbReference type="EMBL" id="KAG5463428.1"/>
    </source>
</evidence>
<accession>A0A8H8A2D2</accession>
<feature type="compositionally biased region" description="Basic and acidic residues" evidence="1">
    <location>
        <begin position="42"/>
        <end position="57"/>
    </location>
</feature>
<comment type="caution">
    <text evidence="2">The sequence shown here is derived from an EMBL/GenBank/DDBJ whole genome shotgun (WGS) entry which is preliminary data.</text>
</comment>
<dbReference type="EMBL" id="JAEFCI010000609">
    <property type="protein sequence ID" value="KAG5463428.1"/>
    <property type="molecule type" value="Genomic_DNA"/>
</dbReference>